<dbReference type="SUPFAM" id="SSF81330">
    <property type="entry name" value="Gated mechanosensitive channel"/>
    <property type="match status" value="1"/>
</dbReference>
<evidence type="ECO:0000256" key="4">
    <source>
        <dbReference type="ARBA" id="ARBA00022692"/>
    </source>
</evidence>
<keyword evidence="5 10" id="KW-1133">Transmembrane helix</keyword>
<dbReference type="PANTHER" id="PTHR30266">
    <property type="entry name" value="MECHANOSENSITIVE CHANNEL MSCL"/>
    <property type="match status" value="1"/>
</dbReference>
<keyword evidence="2" id="KW-0813">Transport</keyword>
<comment type="subcellular location">
    <subcellularLocation>
        <location evidence="1">Membrane</location>
        <topology evidence="1">Multi-pass membrane protein</topology>
    </subcellularLocation>
</comment>
<feature type="transmembrane region" description="Helical" evidence="10">
    <location>
        <begin position="68"/>
        <end position="90"/>
    </location>
</feature>
<evidence type="ECO:0000256" key="10">
    <source>
        <dbReference type="SAM" id="Phobius"/>
    </source>
</evidence>
<keyword evidence="4 10" id="KW-0812">Transmembrane</keyword>
<dbReference type="EMBL" id="JADBGI010000021">
    <property type="protein sequence ID" value="MBE3001180.1"/>
    <property type="molecule type" value="Genomic_DNA"/>
</dbReference>
<dbReference type="Proteomes" id="UP000806528">
    <property type="component" value="Unassembled WGS sequence"/>
</dbReference>
<dbReference type="InterPro" id="IPR036019">
    <property type="entry name" value="MscL_channel"/>
</dbReference>
<dbReference type="InterPro" id="IPR037673">
    <property type="entry name" value="MSC/AndL"/>
</dbReference>
<evidence type="ECO:0000256" key="1">
    <source>
        <dbReference type="ARBA" id="ARBA00004141"/>
    </source>
</evidence>
<evidence type="ECO:0000256" key="6">
    <source>
        <dbReference type="ARBA" id="ARBA00023065"/>
    </source>
</evidence>
<dbReference type="InterPro" id="IPR001185">
    <property type="entry name" value="MS_channel"/>
</dbReference>
<gene>
    <name evidence="11" type="primary">mscL</name>
    <name evidence="11" type="ORF">IDM40_21150</name>
</gene>
<comment type="caution">
    <text evidence="11">The sequence shown here is derived from an EMBL/GenBank/DDBJ whole genome shotgun (WGS) entry which is preliminary data.</text>
</comment>
<dbReference type="Pfam" id="PF01741">
    <property type="entry name" value="MscL"/>
    <property type="match status" value="1"/>
</dbReference>
<keyword evidence="12" id="KW-1185">Reference proteome</keyword>
<proteinExistence type="predicted"/>
<evidence type="ECO:0000256" key="8">
    <source>
        <dbReference type="ARBA" id="ARBA00023303"/>
    </source>
</evidence>
<feature type="transmembrane region" description="Helical" evidence="10">
    <location>
        <begin position="12"/>
        <end position="31"/>
    </location>
</feature>
<evidence type="ECO:0000256" key="3">
    <source>
        <dbReference type="ARBA" id="ARBA00022475"/>
    </source>
</evidence>
<dbReference type="Gene3D" id="1.10.1200.120">
    <property type="entry name" value="Large-conductance mechanosensitive channel, MscL, domain 1"/>
    <property type="match status" value="1"/>
</dbReference>
<keyword evidence="7 10" id="KW-0472">Membrane</keyword>
<organism evidence="11 12">
    <name type="scientific">Nocardiopsis coralli</name>
    <dbReference type="NCBI Taxonomy" id="2772213"/>
    <lineage>
        <taxon>Bacteria</taxon>
        <taxon>Bacillati</taxon>
        <taxon>Actinomycetota</taxon>
        <taxon>Actinomycetes</taxon>
        <taxon>Streptosporangiales</taxon>
        <taxon>Nocardiopsidaceae</taxon>
        <taxon>Nocardiopsis</taxon>
    </lineage>
</organism>
<dbReference type="NCBIfam" id="TIGR00220">
    <property type="entry name" value="mscL"/>
    <property type="match status" value="1"/>
</dbReference>
<feature type="region of interest" description="Disordered" evidence="9">
    <location>
        <begin position="131"/>
        <end position="156"/>
    </location>
</feature>
<evidence type="ECO:0000313" key="12">
    <source>
        <dbReference type="Proteomes" id="UP000806528"/>
    </source>
</evidence>
<name>A0ABR9PBG4_9ACTN</name>
<evidence type="ECO:0000256" key="5">
    <source>
        <dbReference type="ARBA" id="ARBA00022989"/>
    </source>
</evidence>
<evidence type="ECO:0000256" key="7">
    <source>
        <dbReference type="ARBA" id="ARBA00023136"/>
    </source>
</evidence>
<accession>A0ABR9PBG4</accession>
<dbReference type="RefSeq" id="WP_193123774.1">
    <property type="nucleotide sequence ID" value="NZ_JADBGI010000021.1"/>
</dbReference>
<evidence type="ECO:0000256" key="9">
    <source>
        <dbReference type="SAM" id="MobiDB-lite"/>
    </source>
</evidence>
<dbReference type="PANTHER" id="PTHR30266:SF2">
    <property type="entry name" value="LARGE-CONDUCTANCE MECHANOSENSITIVE CHANNEL"/>
    <property type="match status" value="1"/>
</dbReference>
<keyword evidence="8" id="KW-0407">Ion channel</keyword>
<evidence type="ECO:0000256" key="2">
    <source>
        <dbReference type="ARBA" id="ARBA00022448"/>
    </source>
</evidence>
<reference evidence="11 12" key="1">
    <citation type="submission" date="2020-09" db="EMBL/GenBank/DDBJ databases">
        <title>Diversity and distribution of actinomycetes associated with coral in the coast of Hainan.</title>
        <authorList>
            <person name="Li F."/>
        </authorList>
    </citation>
    <scope>NUCLEOTIDE SEQUENCE [LARGE SCALE GENOMIC DNA]</scope>
    <source>
        <strain evidence="11 12">HNM0947</strain>
    </source>
</reference>
<evidence type="ECO:0000313" key="11">
    <source>
        <dbReference type="EMBL" id="MBE3001180.1"/>
    </source>
</evidence>
<sequence>MEGFKKFLLQGNLVQLAVAVVIGAVFSNLITAFTEGFITPLLGIFGGVPEFGQLYFEINDSRFMYGQFVDAVISFLLTAAILYFFVVLPISKLLEKLVKEEEATTRECPYCYSEIDKKASRCANCTSEVTPEVLPEEETAEETGGSGSTGSTAASS</sequence>
<keyword evidence="6" id="KW-0406">Ion transport</keyword>
<keyword evidence="3" id="KW-1003">Cell membrane</keyword>
<protein>
    <submittedName>
        <fullName evidence="11">Large conductance mechanosensitive channel protein MscL</fullName>
    </submittedName>
</protein>